<dbReference type="PRINTS" id="PR00080">
    <property type="entry name" value="SDRFAMILY"/>
</dbReference>
<organism evidence="4 5">
    <name type="scientific">Glutamicibacter ardleyensis</name>
    <dbReference type="NCBI Taxonomy" id="225894"/>
    <lineage>
        <taxon>Bacteria</taxon>
        <taxon>Bacillati</taxon>
        <taxon>Actinomycetota</taxon>
        <taxon>Actinomycetes</taxon>
        <taxon>Micrococcales</taxon>
        <taxon>Micrococcaceae</taxon>
        <taxon>Glutamicibacter</taxon>
    </lineage>
</organism>
<evidence type="ECO:0000256" key="2">
    <source>
        <dbReference type="ARBA" id="ARBA00023002"/>
    </source>
</evidence>
<dbReference type="GeneID" id="303303232"/>
<dbReference type="PROSITE" id="PS00061">
    <property type="entry name" value="ADH_SHORT"/>
    <property type="match status" value="1"/>
</dbReference>
<dbReference type="RefSeq" id="WP_188683900.1">
    <property type="nucleotide sequence ID" value="NZ_BMKX01000001.1"/>
</dbReference>
<dbReference type="SUPFAM" id="SSF51735">
    <property type="entry name" value="NAD(P)-binding Rossmann-fold domains"/>
    <property type="match status" value="1"/>
</dbReference>
<comment type="similarity">
    <text evidence="1 3">Belongs to the short-chain dehydrogenases/reductases (SDR) family.</text>
</comment>
<evidence type="ECO:0000313" key="4">
    <source>
        <dbReference type="EMBL" id="GGJ52131.1"/>
    </source>
</evidence>
<evidence type="ECO:0000313" key="5">
    <source>
        <dbReference type="Proteomes" id="UP000606115"/>
    </source>
</evidence>
<accession>A0ABQ2DBA7</accession>
<dbReference type="PANTHER" id="PTHR44196:SF1">
    <property type="entry name" value="DEHYDROGENASE_REDUCTASE SDR FAMILY MEMBER 7B"/>
    <property type="match status" value="1"/>
</dbReference>
<dbReference type="PRINTS" id="PR00081">
    <property type="entry name" value="GDHRDH"/>
</dbReference>
<dbReference type="PANTHER" id="PTHR44196">
    <property type="entry name" value="DEHYDROGENASE/REDUCTASE SDR FAMILY MEMBER 7B"/>
    <property type="match status" value="1"/>
</dbReference>
<keyword evidence="5" id="KW-1185">Reference proteome</keyword>
<evidence type="ECO:0000256" key="3">
    <source>
        <dbReference type="RuleBase" id="RU000363"/>
    </source>
</evidence>
<dbReference type="EMBL" id="BMKX01000001">
    <property type="protein sequence ID" value="GGJ52131.1"/>
    <property type="molecule type" value="Genomic_DNA"/>
</dbReference>
<dbReference type="CDD" id="cd05233">
    <property type="entry name" value="SDR_c"/>
    <property type="match status" value="1"/>
</dbReference>
<dbReference type="NCBIfam" id="NF005878">
    <property type="entry name" value="PRK07825.1"/>
    <property type="match status" value="1"/>
</dbReference>
<name>A0ABQ2DBA7_9MICC</name>
<dbReference type="InterPro" id="IPR020904">
    <property type="entry name" value="Sc_DH/Rdtase_CS"/>
</dbReference>
<comment type="caution">
    <text evidence="4">The sequence shown here is derived from an EMBL/GenBank/DDBJ whole genome shotgun (WGS) entry which is preliminary data.</text>
</comment>
<dbReference type="Proteomes" id="UP000606115">
    <property type="component" value="Unassembled WGS sequence"/>
</dbReference>
<proteinExistence type="inferred from homology"/>
<reference evidence="5" key="1">
    <citation type="journal article" date="2019" name="Int. J. Syst. Evol. Microbiol.">
        <title>The Global Catalogue of Microorganisms (GCM) 10K type strain sequencing project: providing services to taxonomists for standard genome sequencing and annotation.</title>
        <authorList>
            <consortium name="The Broad Institute Genomics Platform"/>
            <consortium name="The Broad Institute Genome Sequencing Center for Infectious Disease"/>
            <person name="Wu L."/>
            <person name="Ma J."/>
        </authorList>
    </citation>
    <scope>NUCLEOTIDE SEQUENCE [LARGE SCALE GENOMIC DNA]</scope>
    <source>
        <strain evidence="5">CGMCC 1.3685</strain>
    </source>
</reference>
<dbReference type="InterPro" id="IPR036291">
    <property type="entry name" value="NAD(P)-bd_dom_sf"/>
</dbReference>
<dbReference type="InterPro" id="IPR002347">
    <property type="entry name" value="SDR_fam"/>
</dbReference>
<protein>
    <submittedName>
        <fullName evidence="4">Short-chain dehydrogenase</fullName>
    </submittedName>
</protein>
<evidence type="ECO:0000256" key="1">
    <source>
        <dbReference type="ARBA" id="ARBA00006484"/>
    </source>
</evidence>
<keyword evidence="2" id="KW-0560">Oxidoreductase</keyword>
<dbReference type="Pfam" id="PF00106">
    <property type="entry name" value="adh_short"/>
    <property type="match status" value="1"/>
</dbReference>
<dbReference type="Gene3D" id="3.40.50.720">
    <property type="entry name" value="NAD(P)-binding Rossmann-like Domain"/>
    <property type="match status" value="1"/>
</dbReference>
<sequence>MSSFQLNNRVVAITGGANGIGRATAKLLAEAGARIAIGDYDVEAARATAKELGGAGFFLDVTDAQSFTAFLADVQGQYGPIDILINSAGVMWVGEFEQEPESASRRQLEVNLLGVIHGIKLATPGMRARGSGHLVTIASAASLLPTPGEATYAASKHGVLGYLKTVRAELRGSGIHVSVIMPTVVDTALAAGTSTGSAAMLQSSDIARAVAQVIARPRFEVTVPGYVGILHRLLSLLPQRMRDLILGKMVPDQVASVDRKARSDYEEIFRPGQPPA</sequence>
<gene>
    <name evidence="4" type="ORF">GCM10007173_08410</name>
</gene>